<dbReference type="Pfam" id="PF00528">
    <property type="entry name" value="BPD_transp_1"/>
    <property type="match status" value="1"/>
</dbReference>
<reference evidence="9" key="1">
    <citation type="submission" date="2018-05" db="EMBL/GenBank/DDBJ databases">
        <authorList>
            <person name="Lanie J.A."/>
            <person name="Ng W.-L."/>
            <person name="Kazmierczak K.M."/>
            <person name="Andrzejewski T.M."/>
            <person name="Davidsen T.M."/>
            <person name="Wayne K.J."/>
            <person name="Tettelin H."/>
            <person name="Glass J.I."/>
            <person name="Rusch D."/>
            <person name="Podicherti R."/>
            <person name="Tsui H.-C.T."/>
            <person name="Winkler M.E."/>
        </authorList>
    </citation>
    <scope>NUCLEOTIDE SEQUENCE</scope>
</reference>
<feature type="transmembrane region" description="Helical" evidence="7">
    <location>
        <begin position="284"/>
        <end position="310"/>
    </location>
</feature>
<evidence type="ECO:0000256" key="7">
    <source>
        <dbReference type="SAM" id="Phobius"/>
    </source>
</evidence>
<dbReference type="Gene3D" id="1.10.3720.10">
    <property type="entry name" value="MetI-like"/>
    <property type="match status" value="1"/>
</dbReference>
<feature type="transmembrane region" description="Helical" evidence="7">
    <location>
        <begin position="239"/>
        <end position="264"/>
    </location>
</feature>
<protein>
    <recommendedName>
        <fullName evidence="8">ABC transmembrane type-1 domain-containing protein</fullName>
    </recommendedName>
</protein>
<sequence length="317" mass="34669">MGKILTVRLARLVATLFAVSLLTFLLVEQLPGDPVTALLPPEALHDLETIERIRAELQLDDPALVRYGRWVTDALQGDLGKSYITDQRVADAIRDRIPVTMELALLATVIAAVLAVPIGAFSAYREGGRFDRMMSGFTTAALSIPAFVAAIFFIWLFTLKFNWLPTTGWNRITDKGLLANLKTAILPASALALAPLAINARLIRADMIGTLKEDYVLSARAKGLRDRYILMRHALRPSALTAITVFGLQLGGLIGGTVVIETVFALPGLGTRLISGIYQRDVMMIQGITLFVATVYVVVNTAVDLLYLALDPRIRRQ</sequence>
<organism evidence="9">
    <name type="scientific">marine metagenome</name>
    <dbReference type="NCBI Taxonomy" id="408172"/>
    <lineage>
        <taxon>unclassified sequences</taxon>
        <taxon>metagenomes</taxon>
        <taxon>ecological metagenomes</taxon>
    </lineage>
</organism>
<dbReference type="InterPro" id="IPR035906">
    <property type="entry name" value="MetI-like_sf"/>
</dbReference>
<keyword evidence="3" id="KW-1003">Cell membrane</keyword>
<feature type="domain" description="ABC transmembrane type-1" evidence="8">
    <location>
        <begin position="97"/>
        <end position="307"/>
    </location>
</feature>
<dbReference type="CDD" id="cd06261">
    <property type="entry name" value="TM_PBP2"/>
    <property type="match status" value="1"/>
</dbReference>
<dbReference type="InterPro" id="IPR045621">
    <property type="entry name" value="BPD_transp_1_N"/>
</dbReference>
<dbReference type="PROSITE" id="PS50928">
    <property type="entry name" value="ABC_TM1"/>
    <property type="match status" value="1"/>
</dbReference>
<evidence type="ECO:0000256" key="5">
    <source>
        <dbReference type="ARBA" id="ARBA00022989"/>
    </source>
</evidence>
<evidence type="ECO:0000256" key="1">
    <source>
        <dbReference type="ARBA" id="ARBA00004651"/>
    </source>
</evidence>
<evidence type="ECO:0000256" key="2">
    <source>
        <dbReference type="ARBA" id="ARBA00022448"/>
    </source>
</evidence>
<evidence type="ECO:0000259" key="8">
    <source>
        <dbReference type="PROSITE" id="PS50928"/>
    </source>
</evidence>
<accession>A0A381PPF6</accession>
<dbReference type="GO" id="GO:0005886">
    <property type="term" value="C:plasma membrane"/>
    <property type="evidence" value="ECO:0007669"/>
    <property type="project" value="UniProtKB-SubCell"/>
</dbReference>
<dbReference type="AlphaFoldDB" id="A0A381PPF6"/>
<dbReference type="Pfam" id="PF19300">
    <property type="entry name" value="BPD_transp_1_N"/>
    <property type="match status" value="1"/>
</dbReference>
<name>A0A381PPF6_9ZZZZ</name>
<evidence type="ECO:0000256" key="4">
    <source>
        <dbReference type="ARBA" id="ARBA00022692"/>
    </source>
</evidence>
<gene>
    <name evidence="9" type="ORF">METZ01_LOCUS21348</name>
</gene>
<dbReference type="GO" id="GO:0071916">
    <property type="term" value="F:dipeptide transmembrane transporter activity"/>
    <property type="evidence" value="ECO:0007669"/>
    <property type="project" value="TreeGrafter"/>
</dbReference>
<proteinExistence type="predicted"/>
<keyword evidence="2" id="KW-0813">Transport</keyword>
<dbReference type="PANTHER" id="PTHR43163:SF6">
    <property type="entry name" value="DIPEPTIDE TRANSPORT SYSTEM PERMEASE PROTEIN DPPB-RELATED"/>
    <property type="match status" value="1"/>
</dbReference>
<comment type="subcellular location">
    <subcellularLocation>
        <location evidence="1">Cell membrane</location>
        <topology evidence="1">Multi-pass membrane protein</topology>
    </subcellularLocation>
</comment>
<evidence type="ECO:0000256" key="6">
    <source>
        <dbReference type="ARBA" id="ARBA00023136"/>
    </source>
</evidence>
<keyword evidence="4 7" id="KW-0812">Transmembrane</keyword>
<keyword evidence="5 7" id="KW-1133">Transmembrane helix</keyword>
<evidence type="ECO:0000313" key="9">
    <source>
        <dbReference type="EMBL" id="SUZ68494.1"/>
    </source>
</evidence>
<feature type="transmembrane region" description="Helical" evidence="7">
    <location>
        <begin position="136"/>
        <end position="157"/>
    </location>
</feature>
<dbReference type="InterPro" id="IPR000515">
    <property type="entry name" value="MetI-like"/>
</dbReference>
<keyword evidence="6 7" id="KW-0472">Membrane</keyword>
<evidence type="ECO:0000256" key="3">
    <source>
        <dbReference type="ARBA" id="ARBA00022475"/>
    </source>
</evidence>
<feature type="transmembrane region" description="Helical" evidence="7">
    <location>
        <begin position="177"/>
        <end position="198"/>
    </location>
</feature>
<dbReference type="PANTHER" id="PTHR43163">
    <property type="entry name" value="DIPEPTIDE TRANSPORT SYSTEM PERMEASE PROTEIN DPPB-RELATED"/>
    <property type="match status" value="1"/>
</dbReference>
<dbReference type="EMBL" id="UINC01001039">
    <property type="protein sequence ID" value="SUZ68494.1"/>
    <property type="molecule type" value="Genomic_DNA"/>
</dbReference>
<feature type="transmembrane region" description="Helical" evidence="7">
    <location>
        <begin position="103"/>
        <end position="124"/>
    </location>
</feature>
<dbReference type="SUPFAM" id="SSF161098">
    <property type="entry name" value="MetI-like"/>
    <property type="match status" value="1"/>
</dbReference>